<dbReference type="RefSeq" id="WP_142506615.1">
    <property type="nucleotide sequence ID" value="NZ_FXTI01000014.1"/>
</dbReference>
<dbReference type="GO" id="GO:0009307">
    <property type="term" value="P:DNA restriction-modification system"/>
    <property type="evidence" value="ECO:0007669"/>
    <property type="project" value="UniProtKB-KW"/>
</dbReference>
<keyword evidence="3" id="KW-0808">Transferase</keyword>
<dbReference type="InterPro" id="IPR002052">
    <property type="entry name" value="DNA_methylase_N6_adenine_CS"/>
</dbReference>
<dbReference type="GO" id="GO:0008170">
    <property type="term" value="F:N-methyltransferase activity"/>
    <property type="evidence" value="ECO:0007669"/>
    <property type="project" value="InterPro"/>
</dbReference>
<evidence type="ECO:0000313" key="4">
    <source>
        <dbReference type="Proteomes" id="UP000315636"/>
    </source>
</evidence>
<dbReference type="InterPro" id="IPR052916">
    <property type="entry name" value="Type-I_RE_MTase_Subunit"/>
</dbReference>
<dbReference type="EMBL" id="FXTI01000014">
    <property type="protein sequence ID" value="SMO91982.1"/>
    <property type="molecule type" value="Genomic_DNA"/>
</dbReference>
<proteinExistence type="predicted"/>
<evidence type="ECO:0000259" key="2">
    <source>
        <dbReference type="Pfam" id="PF02384"/>
    </source>
</evidence>
<dbReference type="InterPro" id="IPR003356">
    <property type="entry name" value="DNA_methylase_A-5"/>
</dbReference>
<accession>A0A521F714</accession>
<dbReference type="Gene3D" id="3.40.50.150">
    <property type="entry name" value="Vaccinia Virus protein VP39"/>
    <property type="match status" value="1"/>
</dbReference>
<keyword evidence="4" id="KW-1185">Reference proteome</keyword>
<gene>
    <name evidence="3" type="ORF">SAMN06264849_1147</name>
</gene>
<keyword evidence="1" id="KW-0680">Restriction system</keyword>
<dbReference type="Proteomes" id="UP000315636">
    <property type="component" value="Unassembled WGS sequence"/>
</dbReference>
<dbReference type="PRINTS" id="PR00507">
    <property type="entry name" value="N12N6MTFRASE"/>
</dbReference>
<dbReference type="SUPFAM" id="SSF53335">
    <property type="entry name" value="S-adenosyl-L-methionine-dependent methyltransferases"/>
    <property type="match status" value="1"/>
</dbReference>
<reference evidence="3 4" key="1">
    <citation type="submission" date="2017-05" db="EMBL/GenBank/DDBJ databases">
        <authorList>
            <person name="Varghese N."/>
            <person name="Submissions S."/>
        </authorList>
    </citation>
    <scope>NUCLEOTIDE SEQUENCE [LARGE SCALE GENOMIC DNA]</scope>
    <source>
        <strain evidence="3 4">DSM 45474</strain>
    </source>
</reference>
<dbReference type="CDD" id="cd02440">
    <property type="entry name" value="AdoMet_MTases"/>
    <property type="match status" value="1"/>
</dbReference>
<dbReference type="InterPro" id="IPR029063">
    <property type="entry name" value="SAM-dependent_MTases_sf"/>
</dbReference>
<organism evidence="3 4">
    <name type="scientific">Melghirimyces algeriensis</name>
    <dbReference type="NCBI Taxonomy" id="910412"/>
    <lineage>
        <taxon>Bacteria</taxon>
        <taxon>Bacillati</taxon>
        <taxon>Bacillota</taxon>
        <taxon>Bacilli</taxon>
        <taxon>Bacillales</taxon>
        <taxon>Thermoactinomycetaceae</taxon>
        <taxon>Melghirimyces</taxon>
    </lineage>
</organism>
<dbReference type="PANTHER" id="PTHR42998:SF1">
    <property type="entry name" value="TYPE I RESTRICTION ENZYME HINDI METHYLASE SUBUNIT"/>
    <property type="match status" value="1"/>
</dbReference>
<dbReference type="PANTHER" id="PTHR42998">
    <property type="entry name" value="TYPE I RESTRICTION ENZYME HINDVIIP M PROTEIN-RELATED"/>
    <property type="match status" value="1"/>
</dbReference>
<feature type="domain" description="DNA methylase adenine-specific" evidence="2">
    <location>
        <begin position="47"/>
        <end position="245"/>
    </location>
</feature>
<dbReference type="AlphaFoldDB" id="A0A521F714"/>
<dbReference type="OrthoDB" id="9814572at2"/>
<name>A0A521F714_9BACL</name>
<evidence type="ECO:0000313" key="3">
    <source>
        <dbReference type="EMBL" id="SMO91982.1"/>
    </source>
</evidence>
<dbReference type="GO" id="GO:0003677">
    <property type="term" value="F:DNA binding"/>
    <property type="evidence" value="ECO:0007669"/>
    <property type="project" value="InterPro"/>
</dbReference>
<dbReference type="GO" id="GO:0032259">
    <property type="term" value="P:methylation"/>
    <property type="evidence" value="ECO:0007669"/>
    <property type="project" value="UniProtKB-KW"/>
</dbReference>
<sequence length="395" mass="44712">MGRVKRSRWQANVKSLEIINKARENITSEDIEFLKENYTSQGGLLPKGFNGGSFFTPTHVAKFIVDALQIPKGSRVLEPSCGSGVFFEHIPDDCKITGLELDTTSAKVASMIYPDAEVITGNALEHKRRDYYDFVIGNPPFGETIEVEGRTDFETLKYTKKTNMSKGKSEFAFVEFAVKAAKPGGYIAFILPMNFSFAEPAKKVRQVMYDTCWHVATVKLPPTTFQYVGTGVATQILILRKVTPNAQKIRAHPEFLRPYNFNGKRKIKYIAKFFEGQTPAYMAEVTDIGYGKDGKSTYDAKYGTQLDALLDDFTDGNLVRSSLYPHVPSWMNRGSINGYMFFNEDCEGYRDAKRSYADGPYRWNEITLGNGEGRSWDFTWQDEIVTEYYEKEVAS</sequence>
<dbReference type="PROSITE" id="PS00092">
    <property type="entry name" value="N6_MTASE"/>
    <property type="match status" value="1"/>
</dbReference>
<evidence type="ECO:0000256" key="1">
    <source>
        <dbReference type="ARBA" id="ARBA00022747"/>
    </source>
</evidence>
<protein>
    <submittedName>
        <fullName evidence="3">N-6 DNA Methylase</fullName>
    </submittedName>
</protein>
<dbReference type="Pfam" id="PF02384">
    <property type="entry name" value="N6_Mtase"/>
    <property type="match status" value="1"/>
</dbReference>
<keyword evidence="3" id="KW-0489">Methyltransferase</keyword>